<proteinExistence type="predicted"/>
<evidence type="ECO:0008006" key="4">
    <source>
        <dbReference type="Google" id="ProtNLM"/>
    </source>
</evidence>
<evidence type="ECO:0000256" key="1">
    <source>
        <dbReference type="SAM" id="Phobius"/>
    </source>
</evidence>
<sequence>MIKSKTQAFIALLYFLIAASLGIILRLFPVTNVSATYKFLVHTHSHIALLGWVYVALTSLIFHLFIKNDVKKNTTYCFGALKLQF</sequence>
<reference evidence="2" key="1">
    <citation type="submission" date="2023-02" db="EMBL/GenBank/DDBJ databases">
        <title>Polaribacter ponticola sp. nov., isolated from seawater.</title>
        <authorList>
            <person name="Baek J.H."/>
            <person name="Kim J.M."/>
            <person name="Choi D.G."/>
            <person name="Jeon C.O."/>
        </authorList>
    </citation>
    <scope>NUCLEOTIDE SEQUENCE</scope>
    <source>
        <strain evidence="2">MSW5</strain>
    </source>
</reference>
<dbReference type="EMBL" id="JAOSLC020000003">
    <property type="protein sequence ID" value="MDD7913855.1"/>
    <property type="molecule type" value="Genomic_DNA"/>
</dbReference>
<evidence type="ECO:0000313" key="3">
    <source>
        <dbReference type="Proteomes" id="UP001151478"/>
    </source>
</evidence>
<keyword evidence="1" id="KW-0812">Transmembrane</keyword>
<dbReference type="Proteomes" id="UP001151478">
    <property type="component" value="Unassembled WGS sequence"/>
</dbReference>
<keyword evidence="1" id="KW-0472">Membrane</keyword>
<gene>
    <name evidence="2" type="ORF">N5A56_005205</name>
</gene>
<organism evidence="2 3">
    <name type="scientific">Polaribacter ponticola</name>
    <dbReference type="NCBI Taxonomy" id="2978475"/>
    <lineage>
        <taxon>Bacteria</taxon>
        <taxon>Pseudomonadati</taxon>
        <taxon>Bacteroidota</taxon>
        <taxon>Flavobacteriia</taxon>
        <taxon>Flavobacteriales</taxon>
        <taxon>Flavobacteriaceae</taxon>
    </lineage>
</organism>
<keyword evidence="1" id="KW-1133">Transmembrane helix</keyword>
<evidence type="ECO:0000313" key="2">
    <source>
        <dbReference type="EMBL" id="MDD7913855.1"/>
    </source>
</evidence>
<comment type="caution">
    <text evidence="2">The sequence shown here is derived from an EMBL/GenBank/DDBJ whole genome shotgun (WGS) entry which is preliminary data.</text>
</comment>
<dbReference type="RefSeq" id="WP_265724533.1">
    <property type="nucleotide sequence ID" value="NZ_JAOSLC020000003.1"/>
</dbReference>
<name>A0ABT5S6Y5_9FLAO</name>
<feature type="transmembrane region" description="Helical" evidence="1">
    <location>
        <begin position="47"/>
        <end position="66"/>
    </location>
</feature>
<feature type="transmembrane region" description="Helical" evidence="1">
    <location>
        <begin position="7"/>
        <end position="27"/>
    </location>
</feature>
<accession>A0ABT5S6Y5</accession>
<keyword evidence="3" id="KW-1185">Reference proteome</keyword>
<protein>
    <recommendedName>
        <fullName evidence="4">Cbb3-type cytochrome c oxidase subunit I</fullName>
    </recommendedName>
</protein>